<accession>A0AAW0DU31</accession>
<dbReference type="AlphaFoldDB" id="A0AAW0DU31"/>
<protein>
    <submittedName>
        <fullName evidence="1">Uncharacterized protein</fullName>
    </submittedName>
</protein>
<evidence type="ECO:0000313" key="2">
    <source>
        <dbReference type="Proteomes" id="UP001362999"/>
    </source>
</evidence>
<keyword evidence="2" id="KW-1185">Reference proteome</keyword>
<organism evidence="1 2">
    <name type="scientific">Favolaschia claudopus</name>
    <dbReference type="NCBI Taxonomy" id="2862362"/>
    <lineage>
        <taxon>Eukaryota</taxon>
        <taxon>Fungi</taxon>
        <taxon>Dikarya</taxon>
        <taxon>Basidiomycota</taxon>
        <taxon>Agaricomycotina</taxon>
        <taxon>Agaricomycetes</taxon>
        <taxon>Agaricomycetidae</taxon>
        <taxon>Agaricales</taxon>
        <taxon>Marasmiineae</taxon>
        <taxon>Mycenaceae</taxon>
        <taxon>Favolaschia</taxon>
    </lineage>
</organism>
<sequence>MTSSMFCMIMEGVLNPATDQYDLEVSPGRLLLPLSMCCRYLRAQTLPWIFREVYNWDTVDDFVWPETIWPFIRIINVRDRSLRNPGPIALAPTMLDALGQYAGCRQSHCPPHLCHPGWASACSFAGSASENPGIFRVAFGWDFFDFGAVISCTF</sequence>
<comment type="caution">
    <text evidence="1">The sequence shown here is derived from an EMBL/GenBank/DDBJ whole genome shotgun (WGS) entry which is preliminary data.</text>
</comment>
<reference evidence="1 2" key="1">
    <citation type="journal article" date="2024" name="J Genomics">
        <title>Draft genome sequencing and assembly of Favolaschia claudopus CIRM-BRFM 2984 isolated from oak limbs.</title>
        <authorList>
            <person name="Navarro D."/>
            <person name="Drula E."/>
            <person name="Chaduli D."/>
            <person name="Cazenave R."/>
            <person name="Ahrendt S."/>
            <person name="Wang J."/>
            <person name="Lipzen A."/>
            <person name="Daum C."/>
            <person name="Barry K."/>
            <person name="Grigoriev I.V."/>
            <person name="Favel A."/>
            <person name="Rosso M.N."/>
            <person name="Martin F."/>
        </authorList>
    </citation>
    <scope>NUCLEOTIDE SEQUENCE [LARGE SCALE GENOMIC DNA]</scope>
    <source>
        <strain evidence="1 2">CIRM-BRFM 2984</strain>
    </source>
</reference>
<dbReference type="Proteomes" id="UP001362999">
    <property type="component" value="Unassembled WGS sequence"/>
</dbReference>
<name>A0AAW0DU31_9AGAR</name>
<gene>
    <name evidence="1" type="ORF">R3P38DRAFT_2849749</name>
</gene>
<proteinExistence type="predicted"/>
<dbReference type="EMBL" id="JAWWNJ010000005">
    <property type="protein sequence ID" value="KAK7055947.1"/>
    <property type="molecule type" value="Genomic_DNA"/>
</dbReference>
<evidence type="ECO:0000313" key="1">
    <source>
        <dbReference type="EMBL" id="KAK7055947.1"/>
    </source>
</evidence>